<feature type="transmembrane region" description="Helical" evidence="8">
    <location>
        <begin position="47"/>
        <end position="69"/>
    </location>
</feature>
<evidence type="ECO:0000256" key="1">
    <source>
        <dbReference type="ARBA" id="ARBA00004651"/>
    </source>
</evidence>
<evidence type="ECO:0000256" key="6">
    <source>
        <dbReference type="ARBA" id="ARBA00022989"/>
    </source>
</evidence>
<dbReference type="CDD" id="cd06550">
    <property type="entry name" value="TM_ABC_iron-siderophores_like"/>
    <property type="match status" value="1"/>
</dbReference>
<feature type="transmembrane region" description="Helical" evidence="8">
    <location>
        <begin position="188"/>
        <end position="209"/>
    </location>
</feature>
<dbReference type="Gene3D" id="1.10.3470.10">
    <property type="entry name" value="ABC transporter involved in vitamin B12 uptake, BtuC"/>
    <property type="match status" value="1"/>
</dbReference>
<dbReference type="PANTHER" id="PTHR30472">
    <property type="entry name" value="FERRIC ENTEROBACTIN TRANSPORT SYSTEM PERMEASE PROTEIN"/>
    <property type="match status" value="1"/>
</dbReference>
<evidence type="ECO:0000256" key="5">
    <source>
        <dbReference type="ARBA" id="ARBA00022692"/>
    </source>
</evidence>
<evidence type="ECO:0000313" key="10">
    <source>
        <dbReference type="Proteomes" id="UP000064912"/>
    </source>
</evidence>
<feature type="transmembrane region" description="Helical" evidence="8">
    <location>
        <begin position="240"/>
        <end position="263"/>
    </location>
</feature>
<protein>
    <submittedName>
        <fullName evidence="9">Putative siderophore ABC transporter permease component</fullName>
    </submittedName>
</protein>
<dbReference type="EMBL" id="AP014800">
    <property type="protein sequence ID" value="BAQ70799.1"/>
    <property type="molecule type" value="Genomic_DNA"/>
</dbReference>
<dbReference type="FunFam" id="1.10.3470.10:FF:000001">
    <property type="entry name" value="Vitamin B12 ABC transporter permease BtuC"/>
    <property type="match status" value="1"/>
</dbReference>
<dbReference type="InterPro" id="IPR000522">
    <property type="entry name" value="ABC_transptr_permease_BtuC"/>
</dbReference>
<dbReference type="PATRIC" id="fig|35806.4.peg.3768"/>
<dbReference type="Proteomes" id="UP000064912">
    <property type="component" value="Chromosome"/>
</dbReference>
<dbReference type="SUPFAM" id="SSF81345">
    <property type="entry name" value="ABC transporter involved in vitamin B12 uptake, BtuC"/>
    <property type="match status" value="1"/>
</dbReference>
<accession>A0A0D6B7S2</accession>
<evidence type="ECO:0000256" key="2">
    <source>
        <dbReference type="ARBA" id="ARBA00007935"/>
    </source>
</evidence>
<dbReference type="PANTHER" id="PTHR30472:SF25">
    <property type="entry name" value="ABC TRANSPORTER PERMEASE PROTEIN MJ0876-RELATED"/>
    <property type="match status" value="1"/>
</dbReference>
<feature type="transmembrane region" description="Helical" evidence="8">
    <location>
        <begin position="275"/>
        <end position="295"/>
    </location>
</feature>
<dbReference type="Pfam" id="PF01032">
    <property type="entry name" value="FecCD"/>
    <property type="match status" value="1"/>
</dbReference>
<gene>
    <name evidence="9" type="ORF">NHU_03667</name>
</gene>
<keyword evidence="5 8" id="KW-0812">Transmembrane</keyword>
<evidence type="ECO:0000256" key="7">
    <source>
        <dbReference type="ARBA" id="ARBA00023136"/>
    </source>
</evidence>
<evidence type="ECO:0000256" key="4">
    <source>
        <dbReference type="ARBA" id="ARBA00022475"/>
    </source>
</evidence>
<comment type="similarity">
    <text evidence="2">Belongs to the binding-protein-dependent transport system permease family. FecCD subfamily.</text>
</comment>
<proteinExistence type="inferred from homology"/>
<evidence type="ECO:0000313" key="9">
    <source>
        <dbReference type="EMBL" id="BAQ70799.1"/>
    </source>
</evidence>
<reference evidence="9 10" key="1">
    <citation type="submission" date="2015-02" db="EMBL/GenBank/DDBJ databases">
        <title>Genome sequene of Rhodovulum sulfidophilum DSM 2351.</title>
        <authorList>
            <person name="Nagao N."/>
        </authorList>
    </citation>
    <scope>NUCLEOTIDE SEQUENCE [LARGE SCALE GENOMIC DNA]</scope>
    <source>
        <strain evidence="9 10">DSM 2351</strain>
    </source>
</reference>
<feature type="transmembrane region" description="Helical" evidence="8">
    <location>
        <begin position="146"/>
        <end position="168"/>
    </location>
</feature>
<dbReference type="InterPro" id="IPR037294">
    <property type="entry name" value="ABC_BtuC-like"/>
</dbReference>
<dbReference type="KEGG" id="rsu:NHU_03667"/>
<sequence length="328" mass="34198">MRLALLTLLLVAGVLADVLTGPSGLSVGDVLAALSGMGDTDAAVEVIVWQVRLPTAILAVLVGASLSLAGAEMQTILRNPLASPFTLGLSSAASFGAALVIVLRVALPYVPDRFAVPAMAFAFAFGTVLVIQLIGNRRSMPPGVLILFGIVMVFGFNALVAVIQFVAPADALQQLVFWTMGSLGRADMWSNLLLGGVLLAVMPFSFRAARALTVLELGRERAESLGVSFARLRFGSLLRASLLAATAVAFSGTIGFVGLVGPHVARLLVGDHHRFLLPAAILCGATVMSFASIAAKLILPGVLLPIGIVTTLVGLPVFLLLLLRQWSR</sequence>
<dbReference type="GO" id="GO:0005886">
    <property type="term" value="C:plasma membrane"/>
    <property type="evidence" value="ECO:0007669"/>
    <property type="project" value="UniProtKB-SubCell"/>
</dbReference>
<name>A0A0D6B7S2_RHOSU</name>
<feature type="transmembrane region" description="Helical" evidence="8">
    <location>
        <begin position="114"/>
        <end position="134"/>
    </location>
</feature>
<feature type="transmembrane region" description="Helical" evidence="8">
    <location>
        <begin position="302"/>
        <end position="323"/>
    </location>
</feature>
<keyword evidence="4" id="KW-1003">Cell membrane</keyword>
<keyword evidence="6 8" id="KW-1133">Transmembrane helix</keyword>
<keyword evidence="7 8" id="KW-0472">Membrane</keyword>
<organism evidence="9 10">
    <name type="scientific">Rhodovulum sulfidophilum</name>
    <name type="common">Rhodobacter sulfidophilus</name>
    <dbReference type="NCBI Taxonomy" id="35806"/>
    <lineage>
        <taxon>Bacteria</taxon>
        <taxon>Pseudomonadati</taxon>
        <taxon>Pseudomonadota</taxon>
        <taxon>Alphaproteobacteria</taxon>
        <taxon>Rhodobacterales</taxon>
        <taxon>Paracoccaceae</taxon>
        <taxon>Rhodovulum</taxon>
    </lineage>
</organism>
<comment type="subcellular location">
    <subcellularLocation>
        <location evidence="1">Cell membrane</location>
        <topology evidence="1">Multi-pass membrane protein</topology>
    </subcellularLocation>
</comment>
<keyword evidence="3" id="KW-0813">Transport</keyword>
<dbReference type="AlphaFoldDB" id="A0A0D6B7S2"/>
<evidence type="ECO:0000256" key="8">
    <source>
        <dbReference type="SAM" id="Phobius"/>
    </source>
</evidence>
<dbReference type="GO" id="GO:0033214">
    <property type="term" value="P:siderophore-iron import into cell"/>
    <property type="evidence" value="ECO:0007669"/>
    <property type="project" value="TreeGrafter"/>
</dbReference>
<evidence type="ECO:0000256" key="3">
    <source>
        <dbReference type="ARBA" id="ARBA00022448"/>
    </source>
</evidence>
<dbReference type="GO" id="GO:0022857">
    <property type="term" value="F:transmembrane transporter activity"/>
    <property type="evidence" value="ECO:0007669"/>
    <property type="project" value="InterPro"/>
</dbReference>
<feature type="transmembrane region" description="Helical" evidence="8">
    <location>
        <begin position="81"/>
        <end position="102"/>
    </location>
</feature>